<feature type="compositionally biased region" description="Polar residues" evidence="1">
    <location>
        <begin position="78"/>
        <end position="88"/>
    </location>
</feature>
<dbReference type="AlphaFoldDB" id="A0A4Z2FAK0"/>
<sequence>MAALRVFPPQKNTEGILQPVICFRFHRRPSADVPAAAPPSPGISVSPRLAVASALVDVSQQMCSGYKEKSGGLRNRKQQPAAQPSTCI</sequence>
<evidence type="ECO:0000313" key="3">
    <source>
        <dbReference type="Proteomes" id="UP000314294"/>
    </source>
</evidence>
<dbReference type="OrthoDB" id="9998912at2759"/>
<comment type="caution">
    <text evidence="2">The sequence shown here is derived from an EMBL/GenBank/DDBJ whole genome shotgun (WGS) entry which is preliminary data.</text>
</comment>
<dbReference type="Proteomes" id="UP000314294">
    <property type="component" value="Unassembled WGS sequence"/>
</dbReference>
<evidence type="ECO:0000256" key="1">
    <source>
        <dbReference type="SAM" id="MobiDB-lite"/>
    </source>
</evidence>
<evidence type="ECO:0000313" key="2">
    <source>
        <dbReference type="EMBL" id="TNN37930.1"/>
    </source>
</evidence>
<proteinExistence type="predicted"/>
<protein>
    <submittedName>
        <fullName evidence="2">Attractin</fullName>
    </submittedName>
</protein>
<accession>A0A4Z2FAK0</accession>
<gene>
    <name evidence="2" type="primary">ATRN_2</name>
    <name evidence="2" type="ORF">EYF80_051906</name>
</gene>
<reference evidence="2 3" key="1">
    <citation type="submission" date="2019-03" db="EMBL/GenBank/DDBJ databases">
        <title>First draft genome of Liparis tanakae, snailfish: a comprehensive survey of snailfish specific genes.</title>
        <authorList>
            <person name="Kim W."/>
            <person name="Song I."/>
            <person name="Jeong J.-H."/>
            <person name="Kim D."/>
            <person name="Kim S."/>
            <person name="Ryu S."/>
            <person name="Song J.Y."/>
            <person name="Lee S.K."/>
        </authorList>
    </citation>
    <scope>NUCLEOTIDE SEQUENCE [LARGE SCALE GENOMIC DNA]</scope>
    <source>
        <tissue evidence="2">Muscle</tissue>
    </source>
</reference>
<feature type="region of interest" description="Disordered" evidence="1">
    <location>
        <begin position="66"/>
        <end position="88"/>
    </location>
</feature>
<dbReference type="EMBL" id="SRLO01001425">
    <property type="protein sequence ID" value="TNN37930.1"/>
    <property type="molecule type" value="Genomic_DNA"/>
</dbReference>
<name>A0A4Z2FAK0_9TELE</name>
<organism evidence="2 3">
    <name type="scientific">Liparis tanakae</name>
    <name type="common">Tanaka's snailfish</name>
    <dbReference type="NCBI Taxonomy" id="230148"/>
    <lineage>
        <taxon>Eukaryota</taxon>
        <taxon>Metazoa</taxon>
        <taxon>Chordata</taxon>
        <taxon>Craniata</taxon>
        <taxon>Vertebrata</taxon>
        <taxon>Euteleostomi</taxon>
        <taxon>Actinopterygii</taxon>
        <taxon>Neopterygii</taxon>
        <taxon>Teleostei</taxon>
        <taxon>Neoteleostei</taxon>
        <taxon>Acanthomorphata</taxon>
        <taxon>Eupercaria</taxon>
        <taxon>Perciformes</taxon>
        <taxon>Cottioidei</taxon>
        <taxon>Cottales</taxon>
        <taxon>Liparidae</taxon>
        <taxon>Liparis</taxon>
    </lineage>
</organism>
<keyword evidence="3" id="KW-1185">Reference proteome</keyword>